<evidence type="ECO:0000256" key="1">
    <source>
        <dbReference type="ARBA" id="ARBA00004141"/>
    </source>
</evidence>
<dbReference type="Proteomes" id="UP000186136">
    <property type="component" value="Unassembled WGS sequence"/>
</dbReference>
<protein>
    <recommendedName>
        <fullName evidence="13">Mitochondrial carrier protein</fullName>
    </recommendedName>
</protein>
<evidence type="ECO:0000313" key="12">
    <source>
        <dbReference type="Proteomes" id="UP000186136"/>
    </source>
</evidence>
<comment type="caution">
    <text evidence="11">The sequence shown here is derived from an EMBL/GenBank/DDBJ whole genome shotgun (WGS) entry which is preliminary data.</text>
</comment>
<dbReference type="InterPro" id="IPR018108">
    <property type="entry name" value="MCP_transmembrane"/>
</dbReference>
<comment type="similarity">
    <text evidence="2 9">Belongs to the mitochondrial carrier (TC 2.A.29) family.</text>
</comment>
<accession>A0A1Q2YCU4</accession>
<gene>
    <name evidence="11" type="ORF">PMKS-000825</name>
</gene>
<keyword evidence="3 9" id="KW-0813">Transport</keyword>
<keyword evidence="12" id="KW-1185">Reference proteome</keyword>
<dbReference type="OrthoDB" id="276989at2759"/>
<evidence type="ECO:0000256" key="10">
    <source>
        <dbReference type="SAM" id="Phobius"/>
    </source>
</evidence>
<name>A0A1Q2YCU4_9ASCO</name>
<keyword evidence="4 8" id="KW-0812">Transmembrane</keyword>
<keyword evidence="6 10" id="KW-1133">Transmembrane helix</keyword>
<evidence type="ECO:0008006" key="13">
    <source>
        <dbReference type="Google" id="ProtNLM"/>
    </source>
</evidence>
<dbReference type="AlphaFoldDB" id="A0A1Q2YCU4"/>
<keyword evidence="7 8" id="KW-0472">Membrane</keyword>
<keyword evidence="5" id="KW-0677">Repeat</keyword>
<evidence type="ECO:0000256" key="7">
    <source>
        <dbReference type="ARBA" id="ARBA00023136"/>
    </source>
</evidence>
<evidence type="ECO:0000256" key="9">
    <source>
        <dbReference type="RuleBase" id="RU000488"/>
    </source>
</evidence>
<evidence type="ECO:0000256" key="4">
    <source>
        <dbReference type="ARBA" id="ARBA00022692"/>
    </source>
</evidence>
<dbReference type="PROSITE" id="PS50920">
    <property type="entry name" value="SOLCAR"/>
    <property type="match status" value="1"/>
</dbReference>
<dbReference type="Pfam" id="PF00153">
    <property type="entry name" value="Mito_carr"/>
    <property type="match status" value="1"/>
</dbReference>
<dbReference type="InterPro" id="IPR023395">
    <property type="entry name" value="MCP_dom_sf"/>
</dbReference>
<organism evidence="11 12">
    <name type="scientific">Pichia membranifaciens</name>
    <dbReference type="NCBI Taxonomy" id="4926"/>
    <lineage>
        <taxon>Eukaryota</taxon>
        <taxon>Fungi</taxon>
        <taxon>Dikarya</taxon>
        <taxon>Ascomycota</taxon>
        <taxon>Saccharomycotina</taxon>
        <taxon>Pichiomycetes</taxon>
        <taxon>Pichiales</taxon>
        <taxon>Pichiaceae</taxon>
        <taxon>Pichia</taxon>
    </lineage>
</organism>
<feature type="transmembrane region" description="Helical" evidence="10">
    <location>
        <begin position="94"/>
        <end position="115"/>
    </location>
</feature>
<evidence type="ECO:0000256" key="2">
    <source>
        <dbReference type="ARBA" id="ARBA00006375"/>
    </source>
</evidence>
<evidence type="ECO:0000256" key="6">
    <source>
        <dbReference type="ARBA" id="ARBA00022989"/>
    </source>
</evidence>
<evidence type="ECO:0000313" key="11">
    <source>
        <dbReference type="EMBL" id="GAV27360.1"/>
    </source>
</evidence>
<dbReference type="GO" id="GO:0016020">
    <property type="term" value="C:membrane"/>
    <property type="evidence" value="ECO:0007669"/>
    <property type="project" value="UniProtKB-SubCell"/>
</dbReference>
<proteinExistence type="inferred from homology"/>
<sequence length="121" mass="13333">MREIPFTIIQFPLYEHMKYVWASYENVEKVSPLKGALCGSIAGGFAAAMTTPLDVLKTRLMLSKERISVATLAKNLVKEEGYSVFFSGIGPRTMWISAGGAIFLGVYETVSSFLVSRDSKI</sequence>
<evidence type="ECO:0000256" key="5">
    <source>
        <dbReference type="ARBA" id="ARBA00022737"/>
    </source>
</evidence>
<feature type="repeat" description="Solcar" evidence="8">
    <location>
        <begin position="30"/>
        <end position="113"/>
    </location>
</feature>
<evidence type="ECO:0000256" key="3">
    <source>
        <dbReference type="ARBA" id="ARBA00022448"/>
    </source>
</evidence>
<reference evidence="11 12" key="1">
    <citation type="submission" date="2016-08" db="EMBL/GenBank/DDBJ databases">
        <title>Whole genome shotgun sequence of Pichia membranifaciens KS47-1.</title>
        <authorList>
            <person name="Konishi M."/>
            <person name="Ishida M."/>
            <person name="Arakawa T."/>
            <person name="Kato Y."/>
            <person name="Horiuchi J."/>
        </authorList>
    </citation>
    <scope>NUCLEOTIDE SEQUENCE [LARGE SCALE GENOMIC DNA]</scope>
    <source>
        <strain evidence="11 12">KS47-1</strain>
    </source>
</reference>
<comment type="subcellular location">
    <subcellularLocation>
        <location evidence="1">Membrane</location>
        <topology evidence="1">Multi-pass membrane protein</topology>
    </subcellularLocation>
</comment>
<evidence type="ECO:0000256" key="8">
    <source>
        <dbReference type="PROSITE-ProRule" id="PRU00282"/>
    </source>
</evidence>
<dbReference type="Gene3D" id="1.50.40.10">
    <property type="entry name" value="Mitochondrial carrier domain"/>
    <property type="match status" value="1"/>
</dbReference>
<dbReference type="PANTHER" id="PTHR45667">
    <property type="entry name" value="S-ADENOSYLMETHIONINE MITOCHONDRIAL CARRIER PROTEIN"/>
    <property type="match status" value="1"/>
</dbReference>
<dbReference type="SUPFAM" id="SSF103506">
    <property type="entry name" value="Mitochondrial carrier"/>
    <property type="match status" value="1"/>
</dbReference>
<dbReference type="EMBL" id="BDGI01000032">
    <property type="protein sequence ID" value="GAV27360.1"/>
    <property type="molecule type" value="Genomic_DNA"/>
</dbReference>